<dbReference type="GO" id="GO:0046872">
    <property type="term" value="F:metal ion binding"/>
    <property type="evidence" value="ECO:0007669"/>
    <property type="project" value="UniProtKB-KW"/>
</dbReference>
<proteinExistence type="predicted"/>
<feature type="region of interest" description="Disordered" evidence="2">
    <location>
        <begin position="1"/>
        <end position="20"/>
    </location>
</feature>
<dbReference type="PRINTS" id="PR01950">
    <property type="entry name" value="LANCSUPER"/>
</dbReference>
<dbReference type="STRING" id="159449.B4N89_45675"/>
<feature type="binding site" evidence="1">
    <location>
        <position position="351"/>
    </location>
    <ligand>
        <name>Zn(2+)</name>
        <dbReference type="ChEBI" id="CHEBI:29105"/>
    </ligand>
</feature>
<dbReference type="Proteomes" id="UP000190037">
    <property type="component" value="Unassembled WGS sequence"/>
</dbReference>
<dbReference type="Gene3D" id="1.50.10.20">
    <property type="match status" value="1"/>
</dbReference>
<sequence length="425" mass="44218">MRGPGPHRPHPTHGEPPVTPDQALAVADDLADPTDPRRPTQSPWWALSLAHGAPGIALLHAETAAAGLRPWKRAQDWLTAAAGTAVSAAGGTGAFYGAPALAHALAAVDTARPGSYRRALAVLDTQVAAHALRRVDAAQARLRAATLPHLAEFDTLRGLAGVGAHLLRRDPGGRAVRAVLSHLVRLTEPLADEEGPVPGWWSPTGPSGHHDPEFPGGHGNAGMAHGISGVLAALSLAAVREVAVPGQTRAIDTIRAWLDAHRLDTALGARWPYLLTRAEQAAPPAPELLRHAGDRRRPSWCYGTAGIARALQMAALARGDERGRHEAETALLGAMRDTRRRALTVEGSLCHGHAGLARICARAAADADGPNADPLRAMVPELLDAAHPPADARPGLLEGAAGIALAVLAGTGVPRTGWDTCLLIT</sequence>
<dbReference type="CDD" id="cd04793">
    <property type="entry name" value="LanC"/>
    <property type="match status" value="1"/>
</dbReference>
<dbReference type="SUPFAM" id="SSF158745">
    <property type="entry name" value="LanC-like"/>
    <property type="match status" value="1"/>
</dbReference>
<accession>A0A1T3NJ90</accession>
<evidence type="ECO:0000256" key="1">
    <source>
        <dbReference type="PIRSR" id="PIRSR607822-1"/>
    </source>
</evidence>
<protein>
    <recommendedName>
        <fullName evidence="5">Lanthionine synthetase</fullName>
    </recommendedName>
</protein>
<comment type="caution">
    <text evidence="3">The sequence shown here is derived from an EMBL/GenBank/DDBJ whole genome shotgun (WGS) entry which is preliminary data.</text>
</comment>
<evidence type="ECO:0000256" key="2">
    <source>
        <dbReference type="SAM" id="MobiDB-lite"/>
    </source>
</evidence>
<dbReference type="Pfam" id="PF05147">
    <property type="entry name" value="LANC_like"/>
    <property type="match status" value="1"/>
</dbReference>
<dbReference type="InterPro" id="IPR007822">
    <property type="entry name" value="LANC-like"/>
</dbReference>
<keyword evidence="4" id="KW-1185">Reference proteome</keyword>
<feature type="compositionally biased region" description="Basic residues" evidence="2">
    <location>
        <begin position="1"/>
        <end position="11"/>
    </location>
</feature>
<dbReference type="GO" id="GO:0031179">
    <property type="term" value="P:peptide modification"/>
    <property type="evidence" value="ECO:0007669"/>
    <property type="project" value="InterPro"/>
</dbReference>
<feature type="binding site" evidence="1">
    <location>
        <position position="350"/>
    </location>
    <ligand>
        <name>Zn(2+)</name>
        <dbReference type="ChEBI" id="CHEBI:29105"/>
    </ligand>
</feature>
<dbReference type="SMART" id="SM01260">
    <property type="entry name" value="LANC_like"/>
    <property type="match status" value="1"/>
</dbReference>
<evidence type="ECO:0000313" key="4">
    <source>
        <dbReference type="Proteomes" id="UP000190037"/>
    </source>
</evidence>
<keyword evidence="1" id="KW-0479">Metal-binding</keyword>
<dbReference type="InterPro" id="IPR033889">
    <property type="entry name" value="LanC"/>
</dbReference>
<dbReference type="AlphaFoldDB" id="A0A1T3NJ90"/>
<name>A0A1T3NJ90_9ACTN</name>
<evidence type="ECO:0008006" key="5">
    <source>
        <dbReference type="Google" id="ProtNLM"/>
    </source>
</evidence>
<gene>
    <name evidence="3" type="ORF">B4N89_45675</name>
</gene>
<organism evidence="3 4">
    <name type="scientific">Embleya scabrispora</name>
    <dbReference type="NCBI Taxonomy" id="159449"/>
    <lineage>
        <taxon>Bacteria</taxon>
        <taxon>Bacillati</taxon>
        <taxon>Actinomycetota</taxon>
        <taxon>Actinomycetes</taxon>
        <taxon>Kitasatosporales</taxon>
        <taxon>Streptomycetaceae</taxon>
        <taxon>Embleya</taxon>
    </lineage>
</organism>
<feature type="binding site" evidence="1">
    <location>
        <position position="301"/>
    </location>
    <ligand>
        <name>Zn(2+)</name>
        <dbReference type="ChEBI" id="CHEBI:29105"/>
    </ligand>
</feature>
<keyword evidence="1" id="KW-0862">Zinc</keyword>
<evidence type="ECO:0000313" key="3">
    <source>
        <dbReference type="EMBL" id="OPC76770.1"/>
    </source>
</evidence>
<dbReference type="EMBL" id="MWQN01000005">
    <property type="protein sequence ID" value="OPC76770.1"/>
    <property type="molecule type" value="Genomic_DNA"/>
</dbReference>
<reference evidence="3 4" key="1">
    <citation type="submission" date="2017-03" db="EMBL/GenBank/DDBJ databases">
        <title>Draft genome sequence of Streptomyces scabrisporus NF3, endophyte isolated from Amphipterygium adstringens.</title>
        <authorList>
            <person name="Vazquez M."/>
            <person name="Ceapa C.D."/>
            <person name="Rodriguez Luna D."/>
            <person name="Sanchez Esquivel S."/>
        </authorList>
    </citation>
    <scope>NUCLEOTIDE SEQUENCE [LARGE SCALE GENOMIC DNA]</scope>
    <source>
        <strain evidence="3 4">NF3</strain>
    </source>
</reference>
<dbReference type="PRINTS" id="PR01955">
    <property type="entry name" value="LANCFRANKIA"/>
</dbReference>